<name>A0A5N5WSP6_9EURO</name>
<accession>A0A5N5WSP6</accession>
<dbReference type="Gene3D" id="3.40.50.1000">
    <property type="entry name" value="HAD superfamily/HAD-like"/>
    <property type="match status" value="1"/>
</dbReference>
<evidence type="ECO:0000313" key="1">
    <source>
        <dbReference type="EMBL" id="KAB8071339.1"/>
    </source>
</evidence>
<evidence type="ECO:0008006" key="3">
    <source>
        <dbReference type="Google" id="ProtNLM"/>
    </source>
</evidence>
<sequence length="76" mass="8770">MNQDKPIVVAFDIYGTMLSPGSIAKDLEQYTGNDTDRARSIAALWRRYQLEYTRRLNSTGILRLRPRIQTVGPWLT</sequence>
<reference evidence="1 2" key="1">
    <citation type="submission" date="2019-04" db="EMBL/GenBank/DDBJ databases">
        <title>Friends and foes A comparative genomics study of 23 Aspergillus species from section Flavi.</title>
        <authorList>
            <consortium name="DOE Joint Genome Institute"/>
            <person name="Kjaerbolling I."/>
            <person name="Vesth T."/>
            <person name="Frisvad J.C."/>
            <person name="Nybo J.L."/>
            <person name="Theobald S."/>
            <person name="Kildgaard S."/>
            <person name="Isbrandt T."/>
            <person name="Kuo A."/>
            <person name="Sato A."/>
            <person name="Lyhne E.K."/>
            <person name="Kogle M.E."/>
            <person name="Wiebenga A."/>
            <person name="Kun R.S."/>
            <person name="Lubbers R.J."/>
            <person name="Makela M.R."/>
            <person name="Barry K."/>
            <person name="Chovatia M."/>
            <person name="Clum A."/>
            <person name="Daum C."/>
            <person name="Haridas S."/>
            <person name="He G."/>
            <person name="LaButti K."/>
            <person name="Lipzen A."/>
            <person name="Mondo S."/>
            <person name="Riley R."/>
            <person name="Salamov A."/>
            <person name="Simmons B.A."/>
            <person name="Magnuson J.K."/>
            <person name="Henrissat B."/>
            <person name="Mortensen U.H."/>
            <person name="Larsen T.O."/>
            <person name="Devries R.P."/>
            <person name="Grigoriev I.V."/>
            <person name="Machida M."/>
            <person name="Baker S.E."/>
            <person name="Andersen M.R."/>
        </authorList>
    </citation>
    <scope>NUCLEOTIDE SEQUENCE [LARGE SCALE GENOMIC DNA]</scope>
    <source>
        <strain evidence="1 2">CBS 151.66</strain>
    </source>
</reference>
<proteinExistence type="predicted"/>
<dbReference type="OrthoDB" id="3256520at2759"/>
<organism evidence="1 2">
    <name type="scientific">Aspergillus leporis</name>
    <dbReference type="NCBI Taxonomy" id="41062"/>
    <lineage>
        <taxon>Eukaryota</taxon>
        <taxon>Fungi</taxon>
        <taxon>Dikarya</taxon>
        <taxon>Ascomycota</taxon>
        <taxon>Pezizomycotina</taxon>
        <taxon>Eurotiomycetes</taxon>
        <taxon>Eurotiomycetidae</taxon>
        <taxon>Eurotiales</taxon>
        <taxon>Aspergillaceae</taxon>
        <taxon>Aspergillus</taxon>
        <taxon>Aspergillus subgen. Circumdati</taxon>
    </lineage>
</organism>
<dbReference type="Proteomes" id="UP000326565">
    <property type="component" value="Unassembled WGS sequence"/>
</dbReference>
<dbReference type="Gene3D" id="1.10.150.240">
    <property type="entry name" value="Putative phosphatase, domain 2"/>
    <property type="match status" value="1"/>
</dbReference>
<keyword evidence="2" id="KW-1185">Reference proteome</keyword>
<dbReference type="AlphaFoldDB" id="A0A5N5WSP6"/>
<protein>
    <recommendedName>
        <fullName evidence="3">HAD-like domain-containing protein</fullName>
    </recommendedName>
</protein>
<dbReference type="InterPro" id="IPR023198">
    <property type="entry name" value="PGP-like_dom2"/>
</dbReference>
<gene>
    <name evidence="1" type="ORF">BDV29DRAFT_19014</name>
</gene>
<dbReference type="InterPro" id="IPR023214">
    <property type="entry name" value="HAD_sf"/>
</dbReference>
<dbReference type="EMBL" id="ML732275">
    <property type="protein sequence ID" value="KAB8071339.1"/>
    <property type="molecule type" value="Genomic_DNA"/>
</dbReference>
<evidence type="ECO:0000313" key="2">
    <source>
        <dbReference type="Proteomes" id="UP000326565"/>
    </source>
</evidence>